<evidence type="ECO:0000256" key="2">
    <source>
        <dbReference type="ARBA" id="ARBA00034139"/>
    </source>
</evidence>
<feature type="region of interest" description="Disordered" evidence="5">
    <location>
        <begin position="221"/>
        <end position="324"/>
    </location>
</feature>
<comment type="caution">
    <text evidence="6">The sequence shown here is derived from an EMBL/GenBank/DDBJ whole genome shotgun (WGS) entry which is preliminary data.</text>
</comment>
<evidence type="ECO:0000256" key="3">
    <source>
        <dbReference type="ARBA" id="ARBA00034143"/>
    </source>
</evidence>
<dbReference type="SUPFAM" id="SSF48452">
    <property type="entry name" value="TPR-like"/>
    <property type="match status" value="1"/>
</dbReference>
<sequence>MAPRRKEADDGSDSEPESGGGGGLRGGSEAPKLTDQMILLSSLVAEADLFTRHADYAAAIALYSRALELKPSSTHLLICRSRCRALQGDTAGALADAEAILALEPKSSRGILCKADALFAAGDFEMAMVWYHRGDRIRGEQVEFRRGVVRCREAIERAMTEVDAEKMRAARQAAKLRAAAAAAGSGTVVVDGDSKANLIMMMDPHMLQGGTAAAAGSSAGAAAGPALVPGSDRPSGVLPPPIAPARMRRQMAEQRRSKPGAQRGAQALVPGSTHSASSPSPQPGMQKSRKSPQEMPSRVQGIRDAKHAPQPAAGLASPRRMASQQRLAEMDHNLLEELYDDYTFLKDLESDAVFMAAGQGQVSVYVNEALKYLDGRIEFWRARNPRGLHETTVVDAIPHTMPQANVQQLQPNAKGAATVLGPSLGTTADLVLVGIPTKNSIPLRQPKNASDLLC</sequence>
<feature type="repeat" description="TPR" evidence="4">
    <location>
        <begin position="40"/>
        <end position="73"/>
    </location>
</feature>
<dbReference type="PANTHER" id="PTHR23040">
    <property type="match status" value="1"/>
</dbReference>
<dbReference type="Gene3D" id="1.25.40.10">
    <property type="entry name" value="Tetratricopeptide repeat domain"/>
    <property type="match status" value="1"/>
</dbReference>
<dbReference type="InterPro" id="IPR019734">
    <property type="entry name" value="TPR_rpt"/>
</dbReference>
<dbReference type="EMBL" id="JADGIZ020000069">
    <property type="protein sequence ID" value="KAL2912351.1"/>
    <property type="molecule type" value="Genomic_DNA"/>
</dbReference>
<evidence type="ECO:0000313" key="6">
    <source>
        <dbReference type="EMBL" id="KAL2912351.1"/>
    </source>
</evidence>
<accession>A0ABR4MYK0</accession>
<dbReference type="InterPro" id="IPR011990">
    <property type="entry name" value="TPR-like_helical_dom_sf"/>
</dbReference>
<evidence type="ECO:0000256" key="4">
    <source>
        <dbReference type="PROSITE-ProRule" id="PRU00339"/>
    </source>
</evidence>
<organism evidence="6 7">
    <name type="scientific">Polyrhizophydium stewartii</name>
    <dbReference type="NCBI Taxonomy" id="2732419"/>
    <lineage>
        <taxon>Eukaryota</taxon>
        <taxon>Fungi</taxon>
        <taxon>Fungi incertae sedis</taxon>
        <taxon>Chytridiomycota</taxon>
        <taxon>Chytridiomycota incertae sedis</taxon>
        <taxon>Chytridiomycetes</taxon>
        <taxon>Rhizophydiales</taxon>
        <taxon>Rhizophydiales incertae sedis</taxon>
        <taxon>Polyrhizophydium</taxon>
    </lineage>
</organism>
<name>A0ABR4MYK0_9FUNG</name>
<gene>
    <name evidence="6" type="primary">TTC25</name>
    <name evidence="6" type="ORF">HK105_208125</name>
</gene>
<keyword evidence="4" id="KW-0802">TPR repeat</keyword>
<dbReference type="PROSITE" id="PS50005">
    <property type="entry name" value="TPR"/>
    <property type="match status" value="1"/>
</dbReference>
<dbReference type="InterPro" id="IPR040111">
    <property type="entry name" value="ODAD4"/>
</dbReference>
<proteinExistence type="predicted"/>
<reference evidence="6 7" key="1">
    <citation type="submission" date="2023-09" db="EMBL/GenBank/DDBJ databases">
        <title>Pangenome analysis of Batrachochytrium dendrobatidis and related Chytrids.</title>
        <authorList>
            <person name="Yacoub M.N."/>
            <person name="Stajich J.E."/>
            <person name="James T.Y."/>
        </authorList>
    </citation>
    <scope>NUCLEOTIDE SEQUENCE [LARGE SCALE GENOMIC DNA]</scope>
    <source>
        <strain evidence="6 7">JEL0888</strain>
    </source>
</reference>
<evidence type="ECO:0000256" key="1">
    <source>
        <dbReference type="ARBA" id="ARBA00004430"/>
    </source>
</evidence>
<feature type="compositionally biased region" description="Polar residues" evidence="5">
    <location>
        <begin position="272"/>
        <end position="285"/>
    </location>
</feature>
<dbReference type="Proteomes" id="UP001527925">
    <property type="component" value="Unassembled WGS sequence"/>
</dbReference>
<dbReference type="PANTHER" id="PTHR23040:SF2">
    <property type="entry name" value="OUTER DYNEIN ARM-DOCKING COMPLEX SUBUNIT 4"/>
    <property type="match status" value="1"/>
</dbReference>
<protein>
    <recommendedName>
        <fullName evidence="2">Outer dynein arm-docking complex subunit 4</fullName>
    </recommendedName>
    <alternativeName>
        <fullName evidence="3">Tetratricopeptide repeat protein 25</fullName>
    </alternativeName>
</protein>
<evidence type="ECO:0000313" key="7">
    <source>
        <dbReference type="Proteomes" id="UP001527925"/>
    </source>
</evidence>
<comment type="subcellular location">
    <subcellularLocation>
        <location evidence="1">Cytoplasm</location>
        <location evidence="1">Cytoskeleton</location>
        <location evidence="1">Cilium axoneme</location>
    </subcellularLocation>
</comment>
<feature type="region of interest" description="Disordered" evidence="5">
    <location>
        <begin position="1"/>
        <end position="30"/>
    </location>
</feature>
<keyword evidence="7" id="KW-1185">Reference proteome</keyword>
<evidence type="ECO:0000256" key="5">
    <source>
        <dbReference type="SAM" id="MobiDB-lite"/>
    </source>
</evidence>